<feature type="domain" description="RNA polymerase beta subunit protrusion" evidence="16">
    <location>
        <begin position="536"/>
        <end position="927"/>
    </location>
</feature>
<dbReference type="FunFam" id="3.90.1100.10:FF:000042">
    <property type="entry name" value="DNA-directed RNA polymerase subunit beta"/>
    <property type="match status" value="1"/>
</dbReference>
<dbReference type="Gene3D" id="3.90.1070.20">
    <property type="match status" value="1"/>
</dbReference>
<feature type="domain" description="RNA polymerase Rpb2" evidence="18">
    <location>
        <begin position="1053"/>
        <end position="1113"/>
    </location>
</feature>
<dbReference type="InterPro" id="IPR015712">
    <property type="entry name" value="DNA-dir_RNA_pol_su2"/>
</dbReference>
<comment type="similarity">
    <text evidence="2 11">Belongs to the RNA polymerase beta chain family.</text>
</comment>
<evidence type="ECO:0000256" key="2">
    <source>
        <dbReference type="ARBA" id="ARBA00006835"/>
    </source>
</evidence>
<evidence type="ECO:0000259" key="15">
    <source>
        <dbReference type="Pfam" id="PF04561"/>
    </source>
</evidence>
<dbReference type="Pfam" id="PF04566">
    <property type="entry name" value="RNA_pol_Rpb2_4"/>
    <property type="match status" value="1"/>
</dbReference>
<dbReference type="Pfam" id="PF04567">
    <property type="entry name" value="RNA_pol_Rpb2_5"/>
    <property type="match status" value="1"/>
</dbReference>
<dbReference type="PANTHER" id="PTHR20856">
    <property type="entry name" value="DNA-DIRECTED RNA POLYMERASE I SUBUNIT 2"/>
    <property type="match status" value="1"/>
</dbReference>
<feature type="region of interest" description="Disordered" evidence="12">
    <location>
        <begin position="1"/>
        <end position="28"/>
    </location>
</feature>
<dbReference type="GO" id="GO:0003899">
    <property type="term" value="F:DNA-directed RNA polymerase activity"/>
    <property type="evidence" value="ECO:0007669"/>
    <property type="project" value="UniProtKB-EC"/>
</dbReference>
<comment type="function">
    <text evidence="11">DNA-dependent RNA polymerase catalyzes the transcription of DNA into RNA using the four ribonucleoside triphosphates as substrates.</text>
</comment>
<comment type="subcellular location">
    <subcellularLocation>
        <location evidence="1">Nucleus</location>
    </subcellularLocation>
</comment>
<dbReference type="Gene3D" id="3.90.1100.10">
    <property type="match status" value="1"/>
</dbReference>
<dbReference type="InterPro" id="IPR007641">
    <property type="entry name" value="RNA_pol_Rpb2_7"/>
</dbReference>
<dbReference type="SUPFAM" id="SSF64484">
    <property type="entry name" value="beta and beta-prime subunits of DNA dependent RNA-polymerase"/>
    <property type="match status" value="1"/>
</dbReference>
<dbReference type="Pfam" id="PF04561">
    <property type="entry name" value="RNA_pol_Rpb2_2"/>
    <property type="match status" value="1"/>
</dbReference>
<dbReference type="Proteomes" id="UP001165121">
    <property type="component" value="Unassembled WGS sequence"/>
</dbReference>
<keyword evidence="6" id="KW-0479">Metal-binding</keyword>
<dbReference type="FunFam" id="3.90.1100.10:FF:000014">
    <property type="entry name" value="DNA-directed RNA polymerase subunit beta"/>
    <property type="match status" value="1"/>
</dbReference>
<comment type="caution">
    <text evidence="20">The sequence shown here is derived from an EMBL/GenBank/DDBJ whole genome shotgun (WGS) entry which is preliminary data.</text>
</comment>
<evidence type="ECO:0000259" key="14">
    <source>
        <dbReference type="Pfam" id="PF04560"/>
    </source>
</evidence>
<feature type="domain" description="RNA polymerase Rpb2" evidence="19">
    <location>
        <begin position="1138"/>
        <end position="1168"/>
    </location>
</feature>
<dbReference type="GO" id="GO:0006383">
    <property type="term" value="P:transcription by RNA polymerase III"/>
    <property type="evidence" value="ECO:0007669"/>
    <property type="project" value="UniProtKB-ARBA"/>
</dbReference>
<evidence type="ECO:0000256" key="12">
    <source>
        <dbReference type="SAM" id="MobiDB-lite"/>
    </source>
</evidence>
<keyword evidence="3 11" id="KW-0240">DNA-directed RNA polymerase</keyword>
<dbReference type="EC" id="2.7.7.6" evidence="11"/>
<gene>
    <name evidence="20" type="ORF">Pfra01_000940400</name>
</gene>
<reference evidence="20" key="1">
    <citation type="submission" date="2023-04" db="EMBL/GenBank/DDBJ databases">
        <title>Phytophthora fragariaefolia NBRC 109709.</title>
        <authorList>
            <person name="Ichikawa N."/>
            <person name="Sato H."/>
            <person name="Tonouchi N."/>
        </authorList>
    </citation>
    <scope>NUCLEOTIDE SEQUENCE</scope>
    <source>
        <strain evidence="20">NBRC 109709</strain>
    </source>
</reference>
<dbReference type="GO" id="GO:0008270">
    <property type="term" value="F:zinc ion binding"/>
    <property type="evidence" value="ECO:0007669"/>
    <property type="project" value="UniProtKB-KW"/>
</dbReference>
<dbReference type="EMBL" id="BSXT01000872">
    <property type="protein sequence ID" value="GMF35484.1"/>
    <property type="molecule type" value="Genomic_DNA"/>
</dbReference>
<feature type="domain" description="DNA-directed RNA polymerase subunit 2 hybrid-binding" evidence="13">
    <location>
        <begin position="1185"/>
        <end position="1569"/>
    </location>
</feature>
<feature type="region of interest" description="Disordered" evidence="12">
    <location>
        <begin position="330"/>
        <end position="425"/>
    </location>
</feature>
<dbReference type="InterPro" id="IPR007647">
    <property type="entry name" value="RNA_pol_Rpb2_5"/>
</dbReference>
<dbReference type="InterPro" id="IPR037033">
    <property type="entry name" value="DNA-dir_RNAP_su2_hyb_sf"/>
</dbReference>
<dbReference type="FunFam" id="2.40.270.10:FF:000011">
    <property type="entry name" value="DNA-directed RNA polymerase subunit beta"/>
    <property type="match status" value="1"/>
</dbReference>
<comment type="catalytic activity">
    <reaction evidence="11">
        <text>RNA(n) + a ribonucleoside 5'-triphosphate = RNA(n+1) + diphosphate</text>
        <dbReference type="Rhea" id="RHEA:21248"/>
        <dbReference type="Rhea" id="RHEA-COMP:14527"/>
        <dbReference type="Rhea" id="RHEA-COMP:17342"/>
        <dbReference type="ChEBI" id="CHEBI:33019"/>
        <dbReference type="ChEBI" id="CHEBI:61557"/>
        <dbReference type="ChEBI" id="CHEBI:140395"/>
        <dbReference type="EC" id="2.7.7.6"/>
    </reaction>
</comment>
<keyword evidence="5 11" id="KW-0548">Nucleotidyltransferase</keyword>
<keyword evidence="21" id="KW-1185">Reference proteome</keyword>
<evidence type="ECO:0000256" key="11">
    <source>
        <dbReference type="RuleBase" id="RU363031"/>
    </source>
</evidence>
<dbReference type="Gene3D" id="3.90.1800.10">
    <property type="entry name" value="RNA polymerase alpha subunit dimerisation domain"/>
    <property type="match status" value="1"/>
</dbReference>
<evidence type="ECO:0000259" key="18">
    <source>
        <dbReference type="Pfam" id="PF04566"/>
    </source>
</evidence>
<dbReference type="FunFam" id="3.90.1800.10:FF:000003">
    <property type="entry name" value="DNA-directed RNA polymerase subunit beta"/>
    <property type="match status" value="1"/>
</dbReference>
<keyword evidence="7" id="KW-0863">Zinc-finger</keyword>
<evidence type="ECO:0000256" key="8">
    <source>
        <dbReference type="ARBA" id="ARBA00022833"/>
    </source>
</evidence>
<evidence type="ECO:0000259" key="17">
    <source>
        <dbReference type="Pfam" id="PF04565"/>
    </source>
</evidence>
<dbReference type="GO" id="GO:0005634">
    <property type="term" value="C:nucleus"/>
    <property type="evidence" value="ECO:0007669"/>
    <property type="project" value="UniProtKB-SubCell"/>
</dbReference>
<dbReference type="OrthoDB" id="10248617at2759"/>
<dbReference type="Pfam" id="PF04563">
    <property type="entry name" value="RNA_pol_Rpb2_1"/>
    <property type="match status" value="1"/>
</dbReference>
<dbReference type="CDD" id="cd00653">
    <property type="entry name" value="RNA_pol_B_RPB2"/>
    <property type="match status" value="1"/>
</dbReference>
<feature type="region of interest" description="Disordered" evidence="12">
    <location>
        <begin position="191"/>
        <end position="221"/>
    </location>
</feature>
<dbReference type="InterPro" id="IPR007645">
    <property type="entry name" value="RNA_pol_Rpb2_3"/>
</dbReference>
<accession>A0A9W6XBX4</accession>
<dbReference type="GO" id="GO:0003677">
    <property type="term" value="F:DNA binding"/>
    <property type="evidence" value="ECO:0007669"/>
    <property type="project" value="InterPro"/>
</dbReference>
<organism evidence="20 21">
    <name type="scientific">Phytophthora fragariaefolia</name>
    <dbReference type="NCBI Taxonomy" id="1490495"/>
    <lineage>
        <taxon>Eukaryota</taxon>
        <taxon>Sar</taxon>
        <taxon>Stramenopiles</taxon>
        <taxon>Oomycota</taxon>
        <taxon>Peronosporomycetes</taxon>
        <taxon>Peronosporales</taxon>
        <taxon>Peronosporaceae</taxon>
        <taxon>Phytophthora</taxon>
    </lineage>
</organism>
<evidence type="ECO:0000256" key="4">
    <source>
        <dbReference type="ARBA" id="ARBA00022679"/>
    </source>
</evidence>
<feature type="domain" description="RNA polymerase Rpb2" evidence="14">
    <location>
        <begin position="1571"/>
        <end position="1656"/>
    </location>
</feature>
<evidence type="ECO:0000256" key="10">
    <source>
        <dbReference type="ARBA" id="ARBA00023242"/>
    </source>
</evidence>
<sequence length="1659" mass="182030">MALPRARQSLEADAAMMQSQVAEEQDPPQKLEMLDELHEDEDCDAAGAKRRLFRFKPAFDVVLVREVIRCFPWAAGYGRTRSAWMSVATRVQATLESMKGVAFTRGSALDHAIVKRRVDMLLEAFRKNEMAGLRGSGTPEEFDTRNKLLAILARVVGSLQPQSRRRWPSRADRCAAISCFAAAAAGGRADAQQGSHAREARAVSTAGGIAQSGRAGGHRRYGAAAHSAYAASSRRDAATSYSADAHCPGTRGRAGRADSHQPESQSSITEHGAECAAGRAPRCTAERWQQTAASHPSCGCGGPGARCQARSSRLAGHDAELRGAEAAARGAARGAGGGEAGLGEAEGAGGRQGAPGAAGRAERAGVPRDRAARALAERQGRDDLARGVTSPSDRTDDVSPPAAPGLHVSKPSKSLSPRVRLRAPPPPTHTVAVEFESRWLHLSPPIRINRFQQVSIFTGMCVDTPTPATPVVPLRAHTLSIPHSRTSALAPFRTRSVAAMAPSAGLSAASVAELEKPVARVQDKWKLLPYFLQLRGLVKQHIDSFDYFTSVDMRNIVRAQANNVVRSDADPKFFLQYTDIQLGAPSIDEEAFVSASVTPHQCRLRDRTYAAPVYVSVRYRRGNKIVTNNKVLIGRIPIMLRSSRCVLAGKSEAALAKLKECPYDPGGYFIVRGVEKVVLIHEQLSKNRVIIEEDGKRNVCASITSSTHERKSRTNIFLNKGRVYLKSNSFGSDIPIVIVFRGMGVESDQEMVSLIGSEPDICDAMSASFEEASDLKVFTQQQALEYIGSKMNALTKIGATGGRHRGGAGRPQQDRNLVDAARSALANLVLNHVPCENFNFRLKSIYVAHIVRRILFTDKDRTRLDDKDYYGNKRLELAGQLLSLLFEDLFKRFNSDLKRQADMVLSKPNRASVFDIIKCVRTDTITQGFYHALSTGNWTLKRFRMDRAGVTHVLSRLSYMSALGMMTRISSQFEKTRKVSGPRSLQPSQWGMLCPADTPEGEACGLVKNLALLCHVTSDEEPGPIKRLCFDLGVTDVSLSSGEEINHASNYLVMLNGVIIGTHVNPRAFVTRLRRIRRAGLIGEFVSVMIHDVQRVVYIASDGGRVCRPLLLIDPVTHRTRLTQRHLDELRAGVRDLSSLIVEGCVEYVDVNEENNCLVALHESEIGDRTTHLEIDPVTILGVVSGLIPYPHHNQSPRNTYQCAMGKQAIGTIAMNQFERIDTLLYTMVYPQMPMVKTRVLDLVNFDHVPAGQNAIVAVMSYSGYDIEDAIVLNKASLDRGFGRCMVFKKYQTMIKKYANGSYDRIVGPPDFDSLSASGGGGMGFRNAKYSSLDADGISRVGGIVQNGAIMINKEQPTQFNDSVDGRDPLDVTYSPSPTTYKGPIPAYVDKVLLTSSEANHFLVKVLIRQTRRPEIGDKFSSRHGQKGVCGTIRNQEDMPFNDQGICPDLIMNPHGFPSRMTVGKMIELIAGKAGVLTGRRAYGTAFGEKYGSADHVLDCSRELVKNGFNYAGKDYLTSGITGEPIECYIFMGPIYYQKLKHMVMDKMHARARGPRAVLTRQPTEGRSRDGGLRLGEMERDCLIGYGASMLLMERLMLSSDAFSADVCQGCRMLGYEGWCQHCKSEEKVVSIRIPYACKLLFQELQAMNIVPRLTLKEY</sequence>
<evidence type="ECO:0000313" key="21">
    <source>
        <dbReference type="Proteomes" id="UP001165121"/>
    </source>
</evidence>
<dbReference type="InterPro" id="IPR037034">
    <property type="entry name" value="RNA_pol_Rpb2_2_sf"/>
</dbReference>
<keyword evidence="9 11" id="KW-0804">Transcription</keyword>
<evidence type="ECO:0000256" key="3">
    <source>
        <dbReference type="ARBA" id="ARBA00022478"/>
    </source>
</evidence>
<dbReference type="InterPro" id="IPR007644">
    <property type="entry name" value="RNA_pol_bsu_protrusion"/>
</dbReference>
<evidence type="ECO:0000259" key="19">
    <source>
        <dbReference type="Pfam" id="PF04567"/>
    </source>
</evidence>
<dbReference type="InterPro" id="IPR014724">
    <property type="entry name" value="RNA_pol_RPB2_OB-fold"/>
</dbReference>
<feature type="region of interest" description="Disordered" evidence="12">
    <location>
        <begin position="240"/>
        <end position="273"/>
    </location>
</feature>
<keyword evidence="8" id="KW-0862">Zinc</keyword>
<evidence type="ECO:0000259" key="13">
    <source>
        <dbReference type="Pfam" id="PF00562"/>
    </source>
</evidence>
<feature type="compositionally biased region" description="Basic and acidic residues" evidence="12">
    <location>
        <begin position="360"/>
        <end position="385"/>
    </location>
</feature>
<evidence type="ECO:0000256" key="1">
    <source>
        <dbReference type="ARBA" id="ARBA00004123"/>
    </source>
</evidence>
<dbReference type="FunFam" id="2.40.270.10:FF:000006">
    <property type="entry name" value="DNA-directed RNA polymerase subunit beta"/>
    <property type="match status" value="1"/>
</dbReference>
<evidence type="ECO:0000256" key="7">
    <source>
        <dbReference type="ARBA" id="ARBA00022771"/>
    </source>
</evidence>
<dbReference type="Gene3D" id="2.40.270.10">
    <property type="entry name" value="DNA-directed RNA polymerase, subunit 2, domain 6"/>
    <property type="match status" value="1"/>
</dbReference>
<feature type="domain" description="RNA polymerase Rpb2" evidence="15">
    <location>
        <begin position="686"/>
        <end position="876"/>
    </location>
</feature>
<dbReference type="FunFam" id="3.90.1070.20:FF:000002">
    <property type="entry name" value="DNA-directed RNA polymerase subunit beta"/>
    <property type="match status" value="1"/>
</dbReference>
<dbReference type="GO" id="GO:0032549">
    <property type="term" value="F:ribonucleoside binding"/>
    <property type="evidence" value="ECO:0007669"/>
    <property type="project" value="InterPro"/>
</dbReference>
<evidence type="ECO:0000313" key="20">
    <source>
        <dbReference type="EMBL" id="GMF35484.1"/>
    </source>
</evidence>
<evidence type="ECO:0000256" key="9">
    <source>
        <dbReference type="ARBA" id="ARBA00023163"/>
    </source>
</evidence>
<evidence type="ECO:0000259" key="16">
    <source>
        <dbReference type="Pfam" id="PF04563"/>
    </source>
</evidence>
<evidence type="ECO:0000256" key="5">
    <source>
        <dbReference type="ARBA" id="ARBA00022695"/>
    </source>
</evidence>
<keyword evidence="10" id="KW-0539">Nucleus</keyword>
<name>A0A9W6XBX4_9STRA</name>
<feature type="compositionally biased region" description="Gly residues" evidence="12">
    <location>
        <begin position="333"/>
        <end position="353"/>
    </location>
</feature>
<dbReference type="InterPro" id="IPR007120">
    <property type="entry name" value="DNA-dir_RNAP_su2_dom"/>
</dbReference>
<dbReference type="InterPro" id="IPR007642">
    <property type="entry name" value="RNA_pol_Rpb2_2"/>
</dbReference>
<dbReference type="PROSITE" id="PS01166">
    <property type="entry name" value="RNA_POL_BETA"/>
    <property type="match status" value="1"/>
</dbReference>
<feature type="domain" description="RNA polymerase Rpb2" evidence="17">
    <location>
        <begin position="953"/>
        <end position="1016"/>
    </location>
</feature>
<dbReference type="Pfam" id="PF00562">
    <property type="entry name" value="RNA_pol_Rpb2_6"/>
    <property type="match status" value="1"/>
</dbReference>
<keyword evidence="4 11" id="KW-0808">Transferase</keyword>
<protein>
    <recommendedName>
        <fullName evidence="11">DNA-directed RNA polymerase subunit beta</fullName>
        <ecNumber evidence="11">2.7.7.6</ecNumber>
    </recommendedName>
</protein>
<proteinExistence type="inferred from homology"/>
<dbReference type="InterPro" id="IPR007646">
    <property type="entry name" value="RNA_pol_Rpb2_4"/>
</dbReference>
<dbReference type="GO" id="GO:0000428">
    <property type="term" value="C:DNA-directed RNA polymerase complex"/>
    <property type="evidence" value="ECO:0007669"/>
    <property type="project" value="UniProtKB-KW"/>
</dbReference>
<evidence type="ECO:0000256" key="6">
    <source>
        <dbReference type="ARBA" id="ARBA00022723"/>
    </source>
</evidence>
<dbReference type="Gene3D" id="2.40.50.150">
    <property type="match status" value="1"/>
</dbReference>
<dbReference type="Gene3D" id="3.90.1110.10">
    <property type="entry name" value="RNA polymerase Rpb2, domain 2"/>
    <property type="match status" value="1"/>
</dbReference>
<dbReference type="InterPro" id="IPR007121">
    <property type="entry name" value="RNA_pol_bsu_CS"/>
</dbReference>
<dbReference type="Pfam" id="PF04565">
    <property type="entry name" value="RNA_pol_Rpb2_3"/>
    <property type="match status" value="1"/>
</dbReference>
<dbReference type="FunFam" id="3.90.1110.10:FF:000014">
    <property type="entry name" value="DNA-directed RNA polymerase subunit beta"/>
    <property type="match status" value="1"/>
</dbReference>
<dbReference type="Pfam" id="PF04560">
    <property type="entry name" value="RNA_pol_Rpb2_7"/>
    <property type="match status" value="1"/>
</dbReference>